<sequence>MSPYNYSSGYDRLPPSAGFRALRGPDRGALNALQARIDQGFGGVPHFGRTRPRDGGGLGLLRDRLNRGFY</sequence>
<organism evidence="1 2">
    <name type="scientific">Zalaria obscura</name>
    <dbReference type="NCBI Taxonomy" id="2024903"/>
    <lineage>
        <taxon>Eukaryota</taxon>
        <taxon>Fungi</taxon>
        <taxon>Dikarya</taxon>
        <taxon>Ascomycota</taxon>
        <taxon>Pezizomycotina</taxon>
        <taxon>Dothideomycetes</taxon>
        <taxon>Dothideomycetidae</taxon>
        <taxon>Dothideales</taxon>
        <taxon>Zalariaceae</taxon>
        <taxon>Zalaria</taxon>
    </lineage>
</organism>
<comment type="caution">
    <text evidence="1">The sequence shown here is derived from an EMBL/GenBank/DDBJ whole genome shotgun (WGS) entry which is preliminary data.</text>
</comment>
<gene>
    <name evidence="1" type="ORF">M8818_001017</name>
</gene>
<keyword evidence="2" id="KW-1185">Reference proteome</keyword>
<protein>
    <submittedName>
        <fullName evidence="1">Uncharacterized protein</fullName>
    </submittedName>
</protein>
<dbReference type="EMBL" id="JAMKPW020000004">
    <property type="protein sequence ID" value="KAK8219283.1"/>
    <property type="molecule type" value="Genomic_DNA"/>
</dbReference>
<name>A0ACC3SLL2_9PEZI</name>
<accession>A0ACC3SLL2</accession>
<proteinExistence type="predicted"/>
<evidence type="ECO:0000313" key="2">
    <source>
        <dbReference type="Proteomes" id="UP001320706"/>
    </source>
</evidence>
<dbReference type="Proteomes" id="UP001320706">
    <property type="component" value="Unassembled WGS sequence"/>
</dbReference>
<evidence type="ECO:0000313" key="1">
    <source>
        <dbReference type="EMBL" id="KAK8219283.1"/>
    </source>
</evidence>
<reference evidence="1" key="1">
    <citation type="submission" date="2024-02" db="EMBL/GenBank/DDBJ databases">
        <title>Metagenome Assembled Genome of Zalaria obscura JY119.</title>
        <authorList>
            <person name="Vighnesh L."/>
            <person name="Jagadeeshwari U."/>
            <person name="Venkata Ramana C."/>
            <person name="Sasikala C."/>
        </authorList>
    </citation>
    <scope>NUCLEOTIDE SEQUENCE</scope>
    <source>
        <strain evidence="1">JY119</strain>
    </source>
</reference>